<dbReference type="CDD" id="cd06179">
    <property type="entry name" value="MFS_TRI12_like"/>
    <property type="match status" value="1"/>
</dbReference>
<dbReference type="PANTHER" id="PTHR23501:SF109">
    <property type="entry name" value="MAJOR FACILITATOR SUPERFAMILY (MFS) PROFILE DOMAIN-CONTAINING PROTEIN-RELATED"/>
    <property type="match status" value="1"/>
</dbReference>
<dbReference type="Pfam" id="PF06609">
    <property type="entry name" value="TRI12"/>
    <property type="match status" value="1"/>
</dbReference>
<protein>
    <recommendedName>
        <fullName evidence="8">Major facilitator superfamily (MFS) profile domain-containing protein</fullName>
    </recommendedName>
</protein>
<feature type="compositionally biased region" description="Basic and acidic residues" evidence="6">
    <location>
        <begin position="10"/>
        <end position="22"/>
    </location>
</feature>
<feature type="transmembrane region" description="Helical" evidence="7">
    <location>
        <begin position="412"/>
        <end position="437"/>
    </location>
</feature>
<dbReference type="InterPro" id="IPR005829">
    <property type="entry name" value="Sugar_transporter_CS"/>
</dbReference>
<feature type="region of interest" description="Disordered" evidence="6">
    <location>
        <begin position="1"/>
        <end position="22"/>
    </location>
</feature>
<feature type="domain" description="Major facilitator superfamily (MFS) profile" evidence="8">
    <location>
        <begin position="51"/>
        <end position="562"/>
    </location>
</feature>
<proteinExistence type="predicted"/>
<dbReference type="Gene3D" id="1.20.1720.10">
    <property type="entry name" value="Multidrug resistance protein D"/>
    <property type="match status" value="1"/>
</dbReference>
<feature type="transmembrane region" description="Helical" evidence="7">
    <location>
        <begin position="86"/>
        <end position="105"/>
    </location>
</feature>
<feature type="transmembrane region" description="Helical" evidence="7">
    <location>
        <begin position="178"/>
        <end position="201"/>
    </location>
</feature>
<feature type="transmembrane region" description="Helical" evidence="7">
    <location>
        <begin position="47"/>
        <end position="74"/>
    </location>
</feature>
<reference evidence="9 10" key="1">
    <citation type="submission" date="2024-01" db="EMBL/GenBank/DDBJ databases">
        <authorList>
            <person name="Allen C."/>
            <person name="Tagirdzhanova G."/>
        </authorList>
    </citation>
    <scope>NUCLEOTIDE SEQUENCE [LARGE SCALE GENOMIC DNA]</scope>
</reference>
<dbReference type="PROSITE" id="PS50850">
    <property type="entry name" value="MFS"/>
    <property type="match status" value="1"/>
</dbReference>
<feature type="transmembrane region" description="Helical" evidence="7">
    <location>
        <begin position="386"/>
        <end position="406"/>
    </location>
</feature>
<evidence type="ECO:0000256" key="1">
    <source>
        <dbReference type="ARBA" id="ARBA00004141"/>
    </source>
</evidence>
<evidence type="ECO:0000256" key="6">
    <source>
        <dbReference type="SAM" id="MobiDB-lite"/>
    </source>
</evidence>
<accession>A0ABP0BXZ6</accession>
<keyword evidence="5 7" id="KW-0472">Membrane</keyword>
<evidence type="ECO:0000256" key="7">
    <source>
        <dbReference type="SAM" id="Phobius"/>
    </source>
</evidence>
<gene>
    <name evidence="9" type="ORF">SEUCBS140593_005628</name>
</gene>
<sequence>MTDLPQTDAASKEADITSTVHHAETSDQDLGFETAADNLPNNYYRSIYFCGTMVACGASFGSGVGGFALAAAILTVINADIGPSAYLDWVALSYTLTVSIGLLLVGRLSDLFGRRYFFISGAALGLIGCIVCATAQSISTLIGGTTLIGLGAAAQISVVFVTAELVPVRHRFLANGFVYIWATPFTGMGPSISYAFVTYYGSWRPCYYLMIGVNALALACWVLFYFPPNFHMKHPGQRVLGYIKRFDIVGLVLFVGGLLTFLMGLSWGGTLHPWKSASVIVTIVVGAVALIAFGLWETYANLSEPLVPVRMLKNFEWFSIVMVLSISVTVYYAFSILWPQMVFGLYETDLIRGGLLCCLVGAGTNLGQLSAGSLLGRRLGNQRWQFVTGTVLGGAFLGGVACVSPTNLTTTAVLITLGCWALGYTDSVGLAMAGIVIDDQRDIGTAVGLAGSIRNTISTIGTAVYTVILSNRLAQTIPAEVPPALVSAGLPSSSVADFITAYASGSAAALAAVPGINSTILEAGTFAYKHASADAYRTVFLSTIAFSGVAIIFAFFTADGTKRMTRDVAATLHQRSNVRLVGEGRNEAMYENKTETV</sequence>
<dbReference type="SUPFAM" id="SSF103473">
    <property type="entry name" value="MFS general substrate transporter"/>
    <property type="match status" value="2"/>
</dbReference>
<dbReference type="Proteomes" id="UP001642482">
    <property type="component" value="Unassembled WGS sequence"/>
</dbReference>
<feature type="transmembrane region" description="Helical" evidence="7">
    <location>
        <begin position="277"/>
        <end position="296"/>
    </location>
</feature>
<feature type="transmembrane region" description="Helical" evidence="7">
    <location>
        <begin position="117"/>
        <end position="138"/>
    </location>
</feature>
<dbReference type="InterPro" id="IPR036259">
    <property type="entry name" value="MFS_trans_sf"/>
</dbReference>
<name>A0ABP0BXZ6_9PEZI</name>
<keyword evidence="2" id="KW-0813">Transport</keyword>
<keyword evidence="3 7" id="KW-0812">Transmembrane</keyword>
<evidence type="ECO:0000256" key="3">
    <source>
        <dbReference type="ARBA" id="ARBA00022692"/>
    </source>
</evidence>
<feature type="transmembrane region" description="Helical" evidence="7">
    <location>
        <begin position="207"/>
        <end position="226"/>
    </location>
</feature>
<keyword evidence="10" id="KW-1185">Reference proteome</keyword>
<evidence type="ECO:0000256" key="5">
    <source>
        <dbReference type="ARBA" id="ARBA00023136"/>
    </source>
</evidence>
<dbReference type="InterPro" id="IPR053791">
    <property type="entry name" value="MFS_Tri12-like"/>
</dbReference>
<dbReference type="InterPro" id="IPR020846">
    <property type="entry name" value="MFS_dom"/>
</dbReference>
<organism evidence="9 10">
    <name type="scientific">Sporothrix eucalyptigena</name>
    <dbReference type="NCBI Taxonomy" id="1812306"/>
    <lineage>
        <taxon>Eukaryota</taxon>
        <taxon>Fungi</taxon>
        <taxon>Dikarya</taxon>
        <taxon>Ascomycota</taxon>
        <taxon>Pezizomycotina</taxon>
        <taxon>Sordariomycetes</taxon>
        <taxon>Sordariomycetidae</taxon>
        <taxon>Ophiostomatales</taxon>
        <taxon>Ophiostomataceae</taxon>
        <taxon>Sporothrix</taxon>
    </lineage>
</organism>
<feature type="transmembrane region" description="Helical" evidence="7">
    <location>
        <begin position="246"/>
        <end position="265"/>
    </location>
</feature>
<comment type="subcellular location">
    <subcellularLocation>
        <location evidence="1">Membrane</location>
        <topology evidence="1">Multi-pass membrane protein</topology>
    </subcellularLocation>
</comment>
<evidence type="ECO:0000259" key="8">
    <source>
        <dbReference type="PROSITE" id="PS50850"/>
    </source>
</evidence>
<keyword evidence="4 7" id="KW-1133">Transmembrane helix</keyword>
<feature type="transmembrane region" description="Helical" evidence="7">
    <location>
        <begin position="317"/>
        <end position="338"/>
    </location>
</feature>
<dbReference type="PANTHER" id="PTHR23501">
    <property type="entry name" value="MAJOR FACILITATOR SUPERFAMILY"/>
    <property type="match status" value="1"/>
</dbReference>
<evidence type="ECO:0000313" key="9">
    <source>
        <dbReference type="EMBL" id="CAK7224617.1"/>
    </source>
</evidence>
<dbReference type="Gene3D" id="1.20.1250.20">
    <property type="entry name" value="MFS general substrate transporter like domains"/>
    <property type="match status" value="1"/>
</dbReference>
<comment type="caution">
    <text evidence="9">The sequence shown here is derived from an EMBL/GenBank/DDBJ whole genome shotgun (WGS) entry which is preliminary data.</text>
</comment>
<evidence type="ECO:0000256" key="2">
    <source>
        <dbReference type="ARBA" id="ARBA00022448"/>
    </source>
</evidence>
<dbReference type="EMBL" id="CAWUHD010000056">
    <property type="protein sequence ID" value="CAK7224617.1"/>
    <property type="molecule type" value="Genomic_DNA"/>
</dbReference>
<dbReference type="PROSITE" id="PS00216">
    <property type="entry name" value="SUGAR_TRANSPORT_1"/>
    <property type="match status" value="1"/>
</dbReference>
<evidence type="ECO:0000313" key="10">
    <source>
        <dbReference type="Proteomes" id="UP001642482"/>
    </source>
</evidence>
<feature type="transmembrane region" description="Helical" evidence="7">
    <location>
        <begin position="144"/>
        <end position="166"/>
    </location>
</feature>
<evidence type="ECO:0000256" key="4">
    <source>
        <dbReference type="ARBA" id="ARBA00022989"/>
    </source>
</evidence>
<feature type="transmembrane region" description="Helical" evidence="7">
    <location>
        <begin position="539"/>
        <end position="558"/>
    </location>
</feature>
<dbReference type="InterPro" id="IPR010573">
    <property type="entry name" value="MFS_Str1/Tri12-like"/>
</dbReference>